<proteinExistence type="predicted"/>
<dbReference type="Proteomes" id="UP000637423">
    <property type="component" value="Unassembled WGS sequence"/>
</dbReference>
<dbReference type="GO" id="GO:0042284">
    <property type="term" value="F:sphingolipid delta-4 desaturase activity"/>
    <property type="evidence" value="ECO:0007669"/>
    <property type="project" value="TreeGrafter"/>
</dbReference>
<reference evidence="3" key="2">
    <citation type="submission" date="2020-09" db="EMBL/GenBank/DDBJ databases">
        <authorList>
            <person name="Sun Q."/>
            <person name="Zhou Y."/>
        </authorList>
    </citation>
    <scope>NUCLEOTIDE SEQUENCE</scope>
    <source>
        <strain evidence="3">CGMCC 1.10998</strain>
    </source>
</reference>
<evidence type="ECO:0000313" key="4">
    <source>
        <dbReference type="Proteomes" id="UP000637423"/>
    </source>
</evidence>
<keyword evidence="1" id="KW-0472">Membrane</keyword>
<keyword evidence="1" id="KW-1133">Transmembrane helix</keyword>
<accession>A0A916U791</accession>
<dbReference type="CDD" id="cd03510">
    <property type="entry name" value="Rhizobitoxine-FADS-like"/>
    <property type="match status" value="1"/>
</dbReference>
<keyword evidence="4" id="KW-1185">Reference proteome</keyword>
<name>A0A916U791_9BURK</name>
<reference evidence="3" key="1">
    <citation type="journal article" date="2014" name="Int. J. Syst. Evol. Microbiol.">
        <title>Complete genome sequence of Corynebacterium casei LMG S-19264T (=DSM 44701T), isolated from a smear-ripened cheese.</title>
        <authorList>
            <consortium name="US DOE Joint Genome Institute (JGI-PGF)"/>
            <person name="Walter F."/>
            <person name="Albersmeier A."/>
            <person name="Kalinowski J."/>
            <person name="Ruckert C."/>
        </authorList>
    </citation>
    <scope>NUCLEOTIDE SEQUENCE</scope>
    <source>
        <strain evidence="3">CGMCC 1.10998</strain>
    </source>
</reference>
<keyword evidence="1" id="KW-0812">Transmembrane</keyword>
<dbReference type="Pfam" id="PF00487">
    <property type="entry name" value="FA_desaturase"/>
    <property type="match status" value="1"/>
</dbReference>
<feature type="transmembrane region" description="Helical" evidence="1">
    <location>
        <begin position="180"/>
        <end position="201"/>
    </location>
</feature>
<dbReference type="InterPro" id="IPR005804">
    <property type="entry name" value="FA_desaturase_dom"/>
</dbReference>
<comment type="caution">
    <text evidence="3">The sequence shown here is derived from an EMBL/GenBank/DDBJ whole genome shotgun (WGS) entry which is preliminary data.</text>
</comment>
<dbReference type="EMBL" id="BMED01000001">
    <property type="protein sequence ID" value="GGC62415.1"/>
    <property type="molecule type" value="Genomic_DNA"/>
</dbReference>
<feature type="domain" description="Fatty acid desaturase" evidence="2">
    <location>
        <begin position="51"/>
        <end position="284"/>
    </location>
</feature>
<dbReference type="PANTHER" id="PTHR12879:SF8">
    <property type="entry name" value="SPHINGOLIPID DELTA(4)-DESATURASE DES1"/>
    <property type="match status" value="1"/>
</dbReference>
<dbReference type="GO" id="GO:0046513">
    <property type="term" value="P:ceramide biosynthetic process"/>
    <property type="evidence" value="ECO:0007669"/>
    <property type="project" value="TreeGrafter"/>
</dbReference>
<dbReference type="AlphaFoldDB" id="A0A916U791"/>
<dbReference type="PANTHER" id="PTHR12879">
    <property type="entry name" value="SPHINGOLIPID DELTA 4 DESATURASE/C-4 HYDROXYLASE PROTEIN DES2"/>
    <property type="match status" value="1"/>
</dbReference>
<organism evidence="3 4">
    <name type="scientific">Undibacterium terreum</name>
    <dbReference type="NCBI Taxonomy" id="1224302"/>
    <lineage>
        <taxon>Bacteria</taxon>
        <taxon>Pseudomonadati</taxon>
        <taxon>Pseudomonadota</taxon>
        <taxon>Betaproteobacteria</taxon>
        <taxon>Burkholderiales</taxon>
        <taxon>Oxalobacteraceae</taxon>
        <taxon>Undibacterium</taxon>
    </lineage>
</organism>
<protein>
    <submittedName>
        <fullName evidence="3">Fatty acid desaturase</fullName>
    </submittedName>
</protein>
<evidence type="ECO:0000259" key="2">
    <source>
        <dbReference type="Pfam" id="PF00487"/>
    </source>
</evidence>
<sequence>MAVAPRARPDEFFTAEEWSRLTARSSWKGILLVVHCWLVIGLAMLAGALWPLLIPLAVLVVGTRQLGLFILMHDAAHAGLHSNRKINDWVANWFCSYTLGLYRPYHLQHHRYVQQSEDPDLVLSAPFPITRASLWRKVIRDLSGQTFVKQRFGHIAQRIRVRKEGESAVKLFCQELAKDLRFLLGNGLAFLLFAAAGWWWVWVSMWLLPMMTWLPLISRIRNIAEHALVAQNEVHPLRQARTTHANMLERILIAPYWVNYHCEHHMFTSLPCWSLPRAHRLLQASGAVKDMEIQSGYLSLLKLAAPA</sequence>
<evidence type="ECO:0000313" key="3">
    <source>
        <dbReference type="EMBL" id="GGC62415.1"/>
    </source>
</evidence>
<dbReference type="RefSeq" id="WP_188564541.1">
    <property type="nucleotide sequence ID" value="NZ_BMED01000001.1"/>
</dbReference>
<dbReference type="GO" id="GO:0016020">
    <property type="term" value="C:membrane"/>
    <property type="evidence" value="ECO:0007669"/>
    <property type="project" value="GOC"/>
</dbReference>
<evidence type="ECO:0000256" key="1">
    <source>
        <dbReference type="SAM" id="Phobius"/>
    </source>
</evidence>
<gene>
    <name evidence="3" type="ORF">GCM10011396_06640</name>
</gene>